<dbReference type="Proteomes" id="UP001362999">
    <property type="component" value="Unassembled WGS sequence"/>
</dbReference>
<comment type="caution">
    <text evidence="1">The sequence shown here is derived from an EMBL/GenBank/DDBJ whole genome shotgun (WGS) entry which is preliminary data.</text>
</comment>
<proteinExistence type="predicted"/>
<organism evidence="1 2">
    <name type="scientific">Favolaschia claudopus</name>
    <dbReference type="NCBI Taxonomy" id="2862362"/>
    <lineage>
        <taxon>Eukaryota</taxon>
        <taxon>Fungi</taxon>
        <taxon>Dikarya</taxon>
        <taxon>Basidiomycota</taxon>
        <taxon>Agaricomycotina</taxon>
        <taxon>Agaricomycetes</taxon>
        <taxon>Agaricomycetidae</taxon>
        <taxon>Agaricales</taxon>
        <taxon>Marasmiineae</taxon>
        <taxon>Mycenaceae</taxon>
        <taxon>Favolaschia</taxon>
    </lineage>
</organism>
<accession>A0AAW0DH15</accession>
<keyword evidence="2" id="KW-1185">Reference proteome</keyword>
<dbReference type="AlphaFoldDB" id="A0AAW0DH15"/>
<name>A0AAW0DH15_9AGAR</name>
<evidence type="ECO:0000313" key="1">
    <source>
        <dbReference type="EMBL" id="KAK7050551.1"/>
    </source>
</evidence>
<dbReference type="InterPro" id="IPR032675">
    <property type="entry name" value="LRR_dom_sf"/>
</dbReference>
<dbReference type="Gene3D" id="3.80.10.10">
    <property type="entry name" value="Ribonuclease Inhibitor"/>
    <property type="match status" value="1"/>
</dbReference>
<dbReference type="EMBL" id="JAWWNJ010000008">
    <property type="protein sequence ID" value="KAK7050551.1"/>
    <property type="molecule type" value="Genomic_DNA"/>
</dbReference>
<sequence>MEMQPPESYLRRIPTEIWHLCWNSCSFKELKRLSLVCRVFAAICHPLLFRDQRVSAPDVDRKNWIQKAYCIQRTIQRLLRLASSPHAVSVRSWHFRGDSELHSSLKQIAERFPQVKNISVVKERWIRLEEIFATTLGAYQGLTKLSISNWPIDTEFRATMASLPLLENLSLVGCKMVVRTGPLLNLRCLSLHAYTYSLSDPRSREHARPTLELVTPEALHTLFVNDSEDGRSIIAHLTHSMLRCLTHLYITRPSTEAAWEDLIKCLENTPCLELIALYPTPIIDPSPTAPRLASPQTAFPCLRSFNGPISLVNFFTRDCRNFARSSGFRSRSFVPCF</sequence>
<dbReference type="SUPFAM" id="SSF52047">
    <property type="entry name" value="RNI-like"/>
    <property type="match status" value="1"/>
</dbReference>
<evidence type="ECO:0008006" key="3">
    <source>
        <dbReference type="Google" id="ProtNLM"/>
    </source>
</evidence>
<evidence type="ECO:0000313" key="2">
    <source>
        <dbReference type="Proteomes" id="UP001362999"/>
    </source>
</evidence>
<gene>
    <name evidence="1" type="ORF">R3P38DRAFT_2865799</name>
</gene>
<protein>
    <recommendedName>
        <fullName evidence="3">F-box domain-containing protein</fullName>
    </recommendedName>
</protein>
<reference evidence="1 2" key="1">
    <citation type="journal article" date="2024" name="J Genomics">
        <title>Draft genome sequencing and assembly of Favolaschia claudopus CIRM-BRFM 2984 isolated from oak limbs.</title>
        <authorList>
            <person name="Navarro D."/>
            <person name="Drula E."/>
            <person name="Chaduli D."/>
            <person name="Cazenave R."/>
            <person name="Ahrendt S."/>
            <person name="Wang J."/>
            <person name="Lipzen A."/>
            <person name="Daum C."/>
            <person name="Barry K."/>
            <person name="Grigoriev I.V."/>
            <person name="Favel A."/>
            <person name="Rosso M.N."/>
            <person name="Martin F."/>
        </authorList>
    </citation>
    <scope>NUCLEOTIDE SEQUENCE [LARGE SCALE GENOMIC DNA]</scope>
    <source>
        <strain evidence="1 2">CIRM-BRFM 2984</strain>
    </source>
</reference>